<dbReference type="Gene3D" id="2.40.420.20">
    <property type="match status" value="1"/>
</dbReference>
<feature type="domain" description="YknX-like C-terminal permuted SH3-like" evidence="7">
    <location>
        <begin position="290"/>
        <end position="356"/>
    </location>
</feature>
<evidence type="ECO:0000313" key="9">
    <source>
        <dbReference type="Proteomes" id="UP001334501"/>
    </source>
</evidence>
<dbReference type="InterPro" id="IPR058637">
    <property type="entry name" value="YknX-like_C"/>
</dbReference>
<keyword evidence="4" id="KW-0732">Signal</keyword>
<evidence type="ECO:0000313" key="8">
    <source>
        <dbReference type="EMBL" id="MEG3157380.1"/>
    </source>
</evidence>
<dbReference type="InterPro" id="IPR058624">
    <property type="entry name" value="MdtA-like_HH"/>
</dbReference>
<feature type="compositionally biased region" description="Low complexity" evidence="3">
    <location>
        <begin position="367"/>
        <end position="381"/>
    </location>
</feature>
<keyword evidence="2" id="KW-0175">Coiled coil</keyword>
<dbReference type="PROSITE" id="PS51257">
    <property type="entry name" value="PROKAR_LIPOPROTEIN"/>
    <property type="match status" value="1"/>
</dbReference>
<name>A0ABU7YPL2_9GAMM</name>
<feature type="signal peptide" evidence="4">
    <location>
        <begin position="1"/>
        <end position="27"/>
    </location>
</feature>
<dbReference type="Pfam" id="PF25876">
    <property type="entry name" value="HH_MFP_RND"/>
    <property type="match status" value="1"/>
</dbReference>
<evidence type="ECO:0000256" key="2">
    <source>
        <dbReference type="SAM" id="Coils"/>
    </source>
</evidence>
<sequence>MSVSFRMWLPLASLCLALAGCGGDDNAEDAGANASAGMAVTTAPVVRRELASGVTASGPVTPVEEMQLGVELSGLRVTSVNVDEGEEVDRGDVLLTLDARTLESDLAQAQAALREAEAGASLARSNLARGEQLASGQYISASALDELRAARTQAEARVGTARAARDASQLRRDFATLRAPADGIISARLVQPGQVVAAGSELLRLIKDGELEWRAELPAEDLGDVNPGDRVELRDRDGDAVVGTVRAVSPGVDAASRTGTVFADLPEPAGLQPGTYLEGRISTGLATVPVVPVSAVVLRDGFPSVFVVEDGVARMARIERGATDHGFVEVRGGLEPGAQVVTRGAGFLADGDPVRVVEEKPAPAPAPAAADTADGGTATTP</sequence>
<dbReference type="Gene3D" id="2.40.30.170">
    <property type="match status" value="1"/>
</dbReference>
<accession>A0ABU7YPL2</accession>
<dbReference type="RefSeq" id="WP_412699571.1">
    <property type="nucleotide sequence ID" value="NZ_JAXGFO010000021.1"/>
</dbReference>
<dbReference type="InterPro" id="IPR058792">
    <property type="entry name" value="Beta-barrel_RND_2"/>
</dbReference>
<dbReference type="PANTHER" id="PTHR30469:SF38">
    <property type="entry name" value="HLYD FAMILY SECRETION PROTEIN"/>
    <property type="match status" value="1"/>
</dbReference>
<organism evidence="8 9">
    <name type="scientific">Lysobacter zhanggongensis</name>
    <dbReference type="NCBI Taxonomy" id="1774951"/>
    <lineage>
        <taxon>Bacteria</taxon>
        <taxon>Pseudomonadati</taxon>
        <taxon>Pseudomonadota</taxon>
        <taxon>Gammaproteobacteria</taxon>
        <taxon>Lysobacterales</taxon>
        <taxon>Lysobacteraceae</taxon>
        <taxon>Lysobacter</taxon>
    </lineage>
</organism>
<dbReference type="NCBIfam" id="TIGR01730">
    <property type="entry name" value="RND_mfp"/>
    <property type="match status" value="1"/>
</dbReference>
<comment type="caution">
    <text evidence="8">The sequence shown here is derived from an EMBL/GenBank/DDBJ whole genome shotgun (WGS) entry which is preliminary data.</text>
</comment>
<dbReference type="Pfam" id="PF25954">
    <property type="entry name" value="Beta-barrel_RND_2"/>
    <property type="match status" value="1"/>
</dbReference>
<protein>
    <submittedName>
        <fullName evidence="8">Efflux RND transporter periplasmic adaptor subunit</fullName>
    </submittedName>
</protein>
<dbReference type="Gene3D" id="1.10.287.470">
    <property type="entry name" value="Helix hairpin bin"/>
    <property type="match status" value="1"/>
</dbReference>
<feature type="domain" description="Multidrug resistance protein MdtA-like alpha-helical hairpin" evidence="5">
    <location>
        <begin position="106"/>
        <end position="170"/>
    </location>
</feature>
<gene>
    <name evidence="8" type="ORF">SNE33_05670</name>
</gene>
<dbReference type="PANTHER" id="PTHR30469">
    <property type="entry name" value="MULTIDRUG RESISTANCE PROTEIN MDTA"/>
    <property type="match status" value="1"/>
</dbReference>
<dbReference type="SUPFAM" id="SSF111369">
    <property type="entry name" value="HlyD-like secretion proteins"/>
    <property type="match status" value="1"/>
</dbReference>
<proteinExistence type="inferred from homology"/>
<evidence type="ECO:0000259" key="5">
    <source>
        <dbReference type="Pfam" id="PF25876"/>
    </source>
</evidence>
<evidence type="ECO:0000256" key="1">
    <source>
        <dbReference type="ARBA" id="ARBA00009477"/>
    </source>
</evidence>
<feature type="domain" description="CusB-like beta-barrel" evidence="6">
    <location>
        <begin position="215"/>
        <end position="282"/>
    </location>
</feature>
<feature type="chain" id="PRO_5045766040" evidence="4">
    <location>
        <begin position="28"/>
        <end position="381"/>
    </location>
</feature>
<dbReference type="Gene3D" id="2.40.50.100">
    <property type="match status" value="1"/>
</dbReference>
<comment type="similarity">
    <text evidence="1">Belongs to the membrane fusion protein (MFP) (TC 8.A.1) family.</text>
</comment>
<evidence type="ECO:0000259" key="6">
    <source>
        <dbReference type="Pfam" id="PF25954"/>
    </source>
</evidence>
<dbReference type="EMBL" id="JAXGFO010000021">
    <property type="protein sequence ID" value="MEG3157380.1"/>
    <property type="molecule type" value="Genomic_DNA"/>
</dbReference>
<dbReference type="Pfam" id="PF25989">
    <property type="entry name" value="YknX_C"/>
    <property type="match status" value="1"/>
</dbReference>
<reference evidence="8 9" key="1">
    <citation type="journal article" date="2017" name="Curr. Microbiol.">
        <title>Lysobacter zhanggongensis sp. nov. Isolated from a Pit Mud.</title>
        <authorList>
            <person name="Zhang X.F."/>
            <person name="Wang H.H."/>
            <person name="Sun X.Y."/>
            <person name="Pan C.M."/>
        </authorList>
    </citation>
    <scope>NUCLEOTIDE SEQUENCE [LARGE SCALE GENOMIC DNA]</scope>
    <source>
        <strain evidence="8 9">ZGLJ7-1</strain>
    </source>
</reference>
<evidence type="ECO:0000259" key="7">
    <source>
        <dbReference type="Pfam" id="PF25989"/>
    </source>
</evidence>
<dbReference type="InterPro" id="IPR006143">
    <property type="entry name" value="RND_pump_MFP"/>
</dbReference>
<keyword evidence="9" id="KW-1185">Reference proteome</keyword>
<feature type="coiled-coil region" evidence="2">
    <location>
        <begin position="99"/>
        <end position="164"/>
    </location>
</feature>
<evidence type="ECO:0000256" key="3">
    <source>
        <dbReference type="SAM" id="MobiDB-lite"/>
    </source>
</evidence>
<dbReference type="Proteomes" id="UP001334501">
    <property type="component" value="Unassembled WGS sequence"/>
</dbReference>
<evidence type="ECO:0000256" key="4">
    <source>
        <dbReference type="SAM" id="SignalP"/>
    </source>
</evidence>
<feature type="region of interest" description="Disordered" evidence="3">
    <location>
        <begin position="358"/>
        <end position="381"/>
    </location>
</feature>